<name>A0ABZ2BXE7_9RHOB</name>
<evidence type="ECO:0000313" key="1">
    <source>
        <dbReference type="EMBL" id="WVX49840.1"/>
    </source>
</evidence>
<evidence type="ECO:0000313" key="2">
    <source>
        <dbReference type="Proteomes" id="UP001318682"/>
    </source>
</evidence>
<gene>
    <name evidence="1" type="ORF">ROLI_029350</name>
</gene>
<organism evidence="1 2">
    <name type="scientific">Roseobacter fucihabitans</name>
    <dbReference type="NCBI Taxonomy" id="1537242"/>
    <lineage>
        <taxon>Bacteria</taxon>
        <taxon>Pseudomonadati</taxon>
        <taxon>Pseudomonadota</taxon>
        <taxon>Alphaproteobacteria</taxon>
        <taxon>Rhodobacterales</taxon>
        <taxon>Roseobacteraceae</taxon>
        <taxon>Roseobacter</taxon>
    </lineage>
</organism>
<keyword evidence="2" id="KW-1185">Reference proteome</keyword>
<reference evidence="1 2" key="1">
    <citation type="submission" date="2015-07" db="EMBL/GenBank/DDBJ databases">
        <authorList>
            <person name="Voget S."/>
            <person name="Dogs M."/>
            <person name="Brinkhoff T.H."/>
            <person name="Daniel R."/>
        </authorList>
    </citation>
    <scope>NUCLEOTIDE SEQUENCE [LARGE SCALE GENOMIC DNA]</scope>
    <source>
        <strain evidence="1 2">B14</strain>
    </source>
</reference>
<sequence>MLNNLHSLDLTADDIEMIESALHTQKKILAVQSEAGGSGAQKRLTDLQHLMKRINRNAKRKPAAQMQSWSHFFRMFFCTECKQTR</sequence>
<reference evidence="2" key="2">
    <citation type="submission" date="2024-01" db="EMBL/GenBank/DDBJ databases">
        <title>Roseobacter fucihabitans sp. nov., isolated from the brown alga Fucus spiralis.</title>
        <authorList>
            <person name="Hahnke S."/>
            <person name="Berger M."/>
            <person name="Schlingloff A."/>
            <person name="Athale I."/>
            <person name="Neumann-Schaal M."/>
            <person name="Adenaya A."/>
            <person name="Poehlein A."/>
            <person name="Daniel R."/>
            <person name="Pertersen J."/>
            <person name="Brinkhoff T."/>
        </authorList>
    </citation>
    <scope>NUCLEOTIDE SEQUENCE [LARGE SCALE GENOMIC DNA]</scope>
    <source>
        <strain evidence="2">B14</strain>
    </source>
</reference>
<dbReference type="EMBL" id="CP143423">
    <property type="protein sequence ID" value="WVX49840.1"/>
    <property type="molecule type" value="Genomic_DNA"/>
</dbReference>
<dbReference type="Proteomes" id="UP001318682">
    <property type="component" value="Chromosome"/>
</dbReference>
<dbReference type="RefSeq" id="WP_187429258.1">
    <property type="nucleotide sequence ID" value="NZ_CP143423.1"/>
</dbReference>
<protein>
    <submittedName>
        <fullName evidence="1">Uncharacterized protein</fullName>
    </submittedName>
</protein>
<proteinExistence type="predicted"/>
<accession>A0ABZ2BXE7</accession>